<reference evidence="2" key="2">
    <citation type="journal article" date="2024" name="Plant">
        <title>Genomic evolution and insights into agronomic trait innovations of Sesamum species.</title>
        <authorList>
            <person name="Miao H."/>
            <person name="Wang L."/>
            <person name="Qu L."/>
            <person name="Liu H."/>
            <person name="Sun Y."/>
            <person name="Le M."/>
            <person name="Wang Q."/>
            <person name="Wei S."/>
            <person name="Zheng Y."/>
            <person name="Lin W."/>
            <person name="Duan Y."/>
            <person name="Cao H."/>
            <person name="Xiong S."/>
            <person name="Wang X."/>
            <person name="Wei L."/>
            <person name="Li C."/>
            <person name="Ma Q."/>
            <person name="Ju M."/>
            <person name="Zhao R."/>
            <person name="Li G."/>
            <person name="Mu C."/>
            <person name="Tian Q."/>
            <person name="Mei H."/>
            <person name="Zhang T."/>
            <person name="Gao T."/>
            <person name="Zhang H."/>
        </authorList>
    </citation>
    <scope>NUCLEOTIDE SEQUENCE</scope>
    <source>
        <strain evidence="2">G01</strain>
    </source>
</reference>
<name>A0AAW2QD53_9LAMI</name>
<accession>A0AAW2QD53</accession>
<dbReference type="EMBL" id="JACGWK010000003">
    <property type="protein sequence ID" value="KAL0365751.1"/>
    <property type="molecule type" value="Genomic_DNA"/>
</dbReference>
<dbReference type="AlphaFoldDB" id="A0AAW2QD53"/>
<dbReference type="PANTHER" id="PTHR32002:SF46">
    <property type="entry name" value="PROTEIN NLP2"/>
    <property type="match status" value="1"/>
</dbReference>
<feature type="domain" description="NLP1-9 GAF" evidence="1">
    <location>
        <begin position="66"/>
        <end position="125"/>
    </location>
</feature>
<protein>
    <submittedName>
        <fullName evidence="2">Protein NLP4</fullName>
    </submittedName>
</protein>
<dbReference type="PANTHER" id="PTHR32002">
    <property type="entry name" value="PROTEIN NLP8"/>
    <property type="match status" value="1"/>
</dbReference>
<gene>
    <name evidence="2" type="ORF">Sangu_0672700</name>
</gene>
<organism evidence="2">
    <name type="scientific">Sesamum angustifolium</name>
    <dbReference type="NCBI Taxonomy" id="2727405"/>
    <lineage>
        <taxon>Eukaryota</taxon>
        <taxon>Viridiplantae</taxon>
        <taxon>Streptophyta</taxon>
        <taxon>Embryophyta</taxon>
        <taxon>Tracheophyta</taxon>
        <taxon>Spermatophyta</taxon>
        <taxon>Magnoliopsida</taxon>
        <taxon>eudicotyledons</taxon>
        <taxon>Gunneridae</taxon>
        <taxon>Pentapetalae</taxon>
        <taxon>asterids</taxon>
        <taxon>lamiids</taxon>
        <taxon>Lamiales</taxon>
        <taxon>Pedaliaceae</taxon>
        <taxon>Sesamum</taxon>
    </lineage>
</organism>
<dbReference type="Pfam" id="PF22922">
    <property type="entry name" value="GAF_NLP"/>
    <property type="match status" value="1"/>
</dbReference>
<reference evidence="2" key="1">
    <citation type="submission" date="2020-06" db="EMBL/GenBank/DDBJ databases">
        <authorList>
            <person name="Li T."/>
            <person name="Hu X."/>
            <person name="Zhang T."/>
            <person name="Song X."/>
            <person name="Zhang H."/>
            <person name="Dai N."/>
            <person name="Sheng W."/>
            <person name="Hou X."/>
            <person name="Wei L."/>
        </authorList>
    </citation>
    <scope>NUCLEOTIDE SEQUENCE</scope>
    <source>
        <strain evidence="2">G01</strain>
        <tissue evidence="2">Leaf</tissue>
    </source>
</reference>
<evidence type="ECO:0000259" key="1">
    <source>
        <dbReference type="Pfam" id="PF22922"/>
    </source>
</evidence>
<dbReference type="InterPro" id="IPR045012">
    <property type="entry name" value="NLP"/>
</dbReference>
<comment type="caution">
    <text evidence="2">The sequence shown here is derived from an EMBL/GenBank/DDBJ whole genome shotgun (WGS) entry which is preliminary data.</text>
</comment>
<proteinExistence type="predicted"/>
<sequence length="141" mass="16238">MLNSMMSEDHLHFQFLNRGVVMLGVFEIVTTSQKVNYRPELENVCKALEAVDLKSSDILSPPNIEDRNESYQAALMEIRNVLKCVCDTHKLPLAQTWAPCIQQGKGGCRHSDRELYTMCFDSRFCLLCPLITKFLRFRGMF</sequence>
<dbReference type="GO" id="GO:0003700">
    <property type="term" value="F:DNA-binding transcription factor activity"/>
    <property type="evidence" value="ECO:0007669"/>
    <property type="project" value="InterPro"/>
</dbReference>
<evidence type="ECO:0000313" key="2">
    <source>
        <dbReference type="EMBL" id="KAL0365751.1"/>
    </source>
</evidence>
<dbReference type="InterPro" id="IPR055081">
    <property type="entry name" value="NLP1-9_GAF"/>
</dbReference>